<protein>
    <submittedName>
        <fullName evidence="1">Uncharacterized protein</fullName>
    </submittedName>
</protein>
<sequence>MTSYKQSQLSQYRFDFVVAVTQASINATMKTYLAGFKEPEMKICYVVGHDPTTSQVVPTEIEFAKLLELTEGVDPFTVNIPATNPENDPNFQKLIKAKFMTGFKVQMGIPNAADLTKLPNIVGLRADTATVEYNLLCSEFTIAALQNEWGTYSWLQKSQDPNKPWLYSATVDLRMAEVPSSAYSKLPKDVKDKIKNLSGSAFSIQQLLFDLSNAGLSSAARVDGVQAGSALETILNRYFVSKYVAKLRDEGSPMLGLAVVPYETDKSSLTLTDLNFSTNPYIDPTGGDVVLPPGEREQNLACLNYLCAVNKNVLPPPTRFPWNWLEAGDLADHDGVVSVNRNNMRDWLEPSLKAVAKKHCLNPTAWAQHHDGNLLKLYVKIFFGPEEQEPVIERKEEGPTVLTLSFSGAASDDDQAGSIKLEYKYTLNVDFVGTNIVITQNVWVWYEAHAVSASNHDVVVDDLQTDTYPITVSNGELIVGESKKEPIQHRAHPQDRNSFVGAFTGLNRISDDIKDQLRGLTSIQLETIPVSAMQGFVFPGGNTFVFKNAEFSEHQDLLAFIKYTS</sequence>
<comment type="caution">
    <text evidence="1">The sequence shown here is derived from an EMBL/GenBank/DDBJ whole genome shotgun (WGS) entry which is preliminary data.</text>
</comment>
<dbReference type="Proteomes" id="UP000186955">
    <property type="component" value="Unassembled WGS sequence"/>
</dbReference>
<gene>
    <name evidence="1" type="ORF">PENSUB_865</name>
</gene>
<dbReference type="AlphaFoldDB" id="A0A1Q5UMJ7"/>
<dbReference type="EMBL" id="MNBE01000128">
    <property type="protein sequence ID" value="OKP13674.1"/>
    <property type="molecule type" value="Genomic_DNA"/>
</dbReference>
<dbReference type="STRING" id="1316194.A0A1Q5UMJ7"/>
<evidence type="ECO:0000313" key="1">
    <source>
        <dbReference type="EMBL" id="OKP13674.1"/>
    </source>
</evidence>
<proteinExistence type="predicted"/>
<reference evidence="1 2" key="1">
    <citation type="submission" date="2016-10" db="EMBL/GenBank/DDBJ databases">
        <title>Genome sequence of the ascomycete fungus Penicillium subrubescens.</title>
        <authorList>
            <person name="De Vries R.P."/>
            <person name="Peng M."/>
            <person name="Dilokpimol A."/>
            <person name="Hilden K."/>
            <person name="Makela M.R."/>
            <person name="Grigoriev I."/>
            <person name="Riley R."/>
            <person name="Granchi Z."/>
        </authorList>
    </citation>
    <scope>NUCLEOTIDE SEQUENCE [LARGE SCALE GENOMIC DNA]</scope>
    <source>
        <strain evidence="1 2">CBS 132785</strain>
    </source>
</reference>
<dbReference type="OrthoDB" id="3235083at2759"/>
<keyword evidence="2" id="KW-1185">Reference proteome</keyword>
<name>A0A1Q5UMJ7_9EURO</name>
<evidence type="ECO:0000313" key="2">
    <source>
        <dbReference type="Proteomes" id="UP000186955"/>
    </source>
</evidence>
<organism evidence="1 2">
    <name type="scientific">Penicillium subrubescens</name>
    <dbReference type="NCBI Taxonomy" id="1316194"/>
    <lineage>
        <taxon>Eukaryota</taxon>
        <taxon>Fungi</taxon>
        <taxon>Dikarya</taxon>
        <taxon>Ascomycota</taxon>
        <taxon>Pezizomycotina</taxon>
        <taxon>Eurotiomycetes</taxon>
        <taxon>Eurotiomycetidae</taxon>
        <taxon>Eurotiales</taxon>
        <taxon>Aspergillaceae</taxon>
        <taxon>Penicillium</taxon>
    </lineage>
</organism>
<accession>A0A1Q5UMJ7</accession>